<sequence length="199" mass="22717">MNKNQWMDALTLWWSITWRLYLSLVLLLLVYFSLIYLFDTPVSYQEYQSSAVKFDITLGSETQYYIGSGLLSSILPLVVIISFYLIGWSGKHALNNPLGKREFPIEKITLPGTLGALGAPPDTGAEDISWFDGFKLQWGVGWRVFVISLVFFSAIENAPQSLVWELFQFMFYVLIGLVATRWLIAKPIGRTTFLVQLKQ</sequence>
<feature type="transmembrane region" description="Helical" evidence="1">
    <location>
        <begin position="20"/>
        <end position="38"/>
    </location>
</feature>
<name>A0A1W1DSL2_9ZZZZ</name>
<reference evidence="3" key="1">
    <citation type="submission" date="2016-10" db="EMBL/GenBank/DDBJ databases">
        <authorList>
            <person name="de Groot N.N."/>
        </authorList>
    </citation>
    <scope>NUCLEOTIDE SEQUENCE</scope>
</reference>
<accession>A0A1W1DSL2</accession>
<dbReference type="EMBL" id="FPHX01000112">
    <property type="protein sequence ID" value="SFV84659.1"/>
    <property type="molecule type" value="Genomic_DNA"/>
</dbReference>
<evidence type="ECO:0000256" key="1">
    <source>
        <dbReference type="SAM" id="Phobius"/>
    </source>
</evidence>
<protein>
    <submittedName>
        <fullName evidence="3">Uncharacterized protein</fullName>
    </submittedName>
</protein>
<feature type="transmembrane region" description="Helical" evidence="1">
    <location>
        <begin position="136"/>
        <end position="155"/>
    </location>
</feature>
<keyword evidence="1" id="KW-1133">Transmembrane helix</keyword>
<dbReference type="EMBL" id="FPHT01000229">
    <property type="protein sequence ID" value="SFV82213.1"/>
    <property type="molecule type" value="Genomic_DNA"/>
</dbReference>
<feature type="transmembrane region" description="Helical" evidence="1">
    <location>
        <begin position="167"/>
        <end position="184"/>
    </location>
</feature>
<keyword evidence="1" id="KW-0472">Membrane</keyword>
<evidence type="ECO:0000313" key="2">
    <source>
        <dbReference type="EMBL" id="SFV82213.1"/>
    </source>
</evidence>
<organism evidence="3">
    <name type="scientific">hydrothermal vent metagenome</name>
    <dbReference type="NCBI Taxonomy" id="652676"/>
    <lineage>
        <taxon>unclassified sequences</taxon>
        <taxon>metagenomes</taxon>
        <taxon>ecological metagenomes</taxon>
    </lineage>
</organism>
<proteinExistence type="predicted"/>
<gene>
    <name evidence="2" type="ORF">MNB_SUP05-12-594</name>
    <name evidence="3" type="ORF">MNB_SUP05-9-1132</name>
</gene>
<evidence type="ECO:0000313" key="3">
    <source>
        <dbReference type="EMBL" id="SFV84659.1"/>
    </source>
</evidence>
<keyword evidence="1" id="KW-0812">Transmembrane</keyword>
<feature type="transmembrane region" description="Helical" evidence="1">
    <location>
        <begin position="64"/>
        <end position="86"/>
    </location>
</feature>
<dbReference type="AlphaFoldDB" id="A0A1W1DSL2"/>